<proteinExistence type="predicted"/>
<evidence type="ECO:0000313" key="3">
    <source>
        <dbReference type="Proteomes" id="UP001209701"/>
    </source>
</evidence>
<comment type="caution">
    <text evidence="2">The sequence shown here is derived from an EMBL/GenBank/DDBJ whole genome shotgun (WGS) entry which is preliminary data.</text>
</comment>
<evidence type="ECO:0000313" key="2">
    <source>
        <dbReference type="EMBL" id="MCV2367898.1"/>
    </source>
</evidence>
<protein>
    <submittedName>
        <fullName evidence="2">DUF3617 domain-containing protein</fullName>
    </submittedName>
</protein>
<organism evidence="2 3">
    <name type="scientific">Roseateles oligotrophus</name>
    <dbReference type="NCBI Taxonomy" id="1769250"/>
    <lineage>
        <taxon>Bacteria</taxon>
        <taxon>Pseudomonadati</taxon>
        <taxon>Pseudomonadota</taxon>
        <taxon>Betaproteobacteria</taxon>
        <taxon>Burkholderiales</taxon>
        <taxon>Sphaerotilaceae</taxon>
        <taxon>Roseateles</taxon>
    </lineage>
</organism>
<evidence type="ECO:0000256" key="1">
    <source>
        <dbReference type="SAM" id="SignalP"/>
    </source>
</evidence>
<accession>A0ABT2YCX9</accession>
<dbReference type="InterPro" id="IPR022061">
    <property type="entry name" value="DUF3617"/>
</dbReference>
<feature type="signal peptide" evidence="1">
    <location>
        <begin position="1"/>
        <end position="25"/>
    </location>
</feature>
<keyword evidence="1" id="KW-0732">Signal</keyword>
<gene>
    <name evidence="2" type="ORF">LNV07_07295</name>
</gene>
<dbReference type="EMBL" id="JAJIRN010000003">
    <property type="protein sequence ID" value="MCV2367898.1"/>
    <property type="molecule type" value="Genomic_DNA"/>
</dbReference>
<dbReference type="Proteomes" id="UP001209701">
    <property type="component" value="Unassembled WGS sequence"/>
</dbReference>
<keyword evidence="3" id="KW-1185">Reference proteome</keyword>
<name>A0ABT2YCX9_9BURK</name>
<reference evidence="2 3" key="1">
    <citation type="submission" date="2021-11" db="EMBL/GenBank/DDBJ databases">
        <authorList>
            <person name="Liang Q."/>
            <person name="Mou H."/>
            <person name="Liu Z."/>
        </authorList>
    </citation>
    <scope>NUCLEOTIDE SEQUENCE [LARGE SCALE GENOMIC DNA]</scope>
    <source>
        <strain evidence="2 3">CHU3</strain>
    </source>
</reference>
<dbReference type="Pfam" id="PF12276">
    <property type="entry name" value="DUF3617"/>
    <property type="match status" value="1"/>
</dbReference>
<sequence length="188" mass="20237">MFSPRQVSSCLLAAVLLSGVQAALAQNIKPGLWENKMQPQLSPERQAMMAEAQKQMSAMPAEQRKMIQDMMDKQGISADIGSGLVTMKVCITPEQAALNELPIDDKGKCQYQIQRHGKQIQSQFTCSDPQISGESSATINSAESYSSTMRATTLMNGKSEAMTMTGQGRWLGTDCGGIAPMKSGKAKG</sequence>
<feature type="chain" id="PRO_5045922302" evidence="1">
    <location>
        <begin position="26"/>
        <end position="188"/>
    </location>
</feature>